<evidence type="ECO:0000256" key="3">
    <source>
        <dbReference type="ARBA" id="ARBA00023163"/>
    </source>
</evidence>
<evidence type="ECO:0000259" key="4">
    <source>
        <dbReference type="PROSITE" id="PS50949"/>
    </source>
</evidence>
<dbReference type="PROSITE" id="PS50949">
    <property type="entry name" value="HTH_GNTR"/>
    <property type="match status" value="1"/>
</dbReference>
<dbReference type="PANTHER" id="PTHR43537:SF5">
    <property type="entry name" value="UXU OPERON TRANSCRIPTIONAL REGULATOR"/>
    <property type="match status" value="1"/>
</dbReference>
<dbReference type="InterPro" id="IPR000524">
    <property type="entry name" value="Tscrpt_reg_HTH_GntR"/>
</dbReference>
<dbReference type="InterPro" id="IPR036388">
    <property type="entry name" value="WH-like_DNA-bd_sf"/>
</dbReference>
<reference evidence="5 6" key="1">
    <citation type="journal article" date="2019" name="Int. J. Syst. Evol. Microbiol.">
        <title>The Global Catalogue of Microorganisms (GCM) 10K type strain sequencing project: providing services to taxonomists for standard genome sequencing and annotation.</title>
        <authorList>
            <consortium name="The Broad Institute Genomics Platform"/>
            <consortium name="The Broad Institute Genome Sequencing Center for Infectious Disease"/>
            <person name="Wu L."/>
            <person name="Ma J."/>
        </authorList>
    </citation>
    <scope>NUCLEOTIDE SEQUENCE [LARGE SCALE GENOMIC DNA]</scope>
    <source>
        <strain evidence="5 6">JCM 15933</strain>
    </source>
</reference>
<evidence type="ECO:0000313" key="6">
    <source>
        <dbReference type="Proteomes" id="UP001501470"/>
    </source>
</evidence>
<dbReference type="Proteomes" id="UP001501470">
    <property type="component" value="Unassembled WGS sequence"/>
</dbReference>
<protein>
    <submittedName>
        <fullName evidence="5">FadR/GntR family transcriptional regulator</fullName>
    </submittedName>
</protein>
<evidence type="ECO:0000256" key="2">
    <source>
        <dbReference type="ARBA" id="ARBA00023125"/>
    </source>
</evidence>
<sequence>MNRDRPQKTAMLVAQRIVNEISRQNKQVGDRLSPERVMLEEYQVGRGTLRESLRFLELQGVISLKPGPGGGPIVEKPDASHLATSLILLLQFEQAPFRSILETRAALEPLMARLASQRIDAERLRQLEESVQKMGEHIADQGVFLETNKSFHDVIAWASGNTVFGFLVDALLDILDGTVLGVDYPEHRRGTVLKRHRSIYDAIAASDGDVAEESMREHIAEMTRYLEKKFASTMDASITWSVVR</sequence>
<dbReference type="SMART" id="SM00895">
    <property type="entry name" value="FCD"/>
    <property type="match status" value="1"/>
</dbReference>
<keyword evidence="2" id="KW-0238">DNA-binding</keyword>
<dbReference type="RefSeq" id="WP_344502057.1">
    <property type="nucleotide sequence ID" value="NZ_BAAAQD010000004.1"/>
</dbReference>
<dbReference type="InterPro" id="IPR011711">
    <property type="entry name" value="GntR_C"/>
</dbReference>
<organism evidence="5 6">
    <name type="scientific">Dactylosporangium maewongense</name>
    <dbReference type="NCBI Taxonomy" id="634393"/>
    <lineage>
        <taxon>Bacteria</taxon>
        <taxon>Bacillati</taxon>
        <taxon>Actinomycetota</taxon>
        <taxon>Actinomycetes</taxon>
        <taxon>Micromonosporales</taxon>
        <taxon>Micromonosporaceae</taxon>
        <taxon>Dactylosporangium</taxon>
    </lineage>
</organism>
<dbReference type="PANTHER" id="PTHR43537">
    <property type="entry name" value="TRANSCRIPTIONAL REGULATOR, GNTR FAMILY"/>
    <property type="match status" value="1"/>
</dbReference>
<dbReference type="SMART" id="SM00345">
    <property type="entry name" value="HTH_GNTR"/>
    <property type="match status" value="1"/>
</dbReference>
<dbReference type="Pfam" id="PF00392">
    <property type="entry name" value="GntR"/>
    <property type="match status" value="1"/>
</dbReference>
<dbReference type="InterPro" id="IPR036390">
    <property type="entry name" value="WH_DNA-bd_sf"/>
</dbReference>
<keyword evidence="1" id="KW-0805">Transcription regulation</keyword>
<keyword evidence="3" id="KW-0804">Transcription</keyword>
<dbReference type="Pfam" id="PF07729">
    <property type="entry name" value="FCD"/>
    <property type="match status" value="1"/>
</dbReference>
<dbReference type="InterPro" id="IPR008920">
    <property type="entry name" value="TF_FadR/GntR_C"/>
</dbReference>
<dbReference type="SUPFAM" id="SSF48008">
    <property type="entry name" value="GntR ligand-binding domain-like"/>
    <property type="match status" value="1"/>
</dbReference>
<gene>
    <name evidence="5" type="ORF">GCM10009827_025780</name>
</gene>
<evidence type="ECO:0000313" key="5">
    <source>
        <dbReference type="EMBL" id="GAA1510454.1"/>
    </source>
</evidence>
<dbReference type="EMBL" id="BAAAQD010000004">
    <property type="protein sequence ID" value="GAA1510454.1"/>
    <property type="molecule type" value="Genomic_DNA"/>
</dbReference>
<dbReference type="Gene3D" id="1.20.120.530">
    <property type="entry name" value="GntR ligand-binding domain-like"/>
    <property type="match status" value="1"/>
</dbReference>
<dbReference type="Gene3D" id="1.10.10.10">
    <property type="entry name" value="Winged helix-like DNA-binding domain superfamily/Winged helix DNA-binding domain"/>
    <property type="match status" value="1"/>
</dbReference>
<dbReference type="SUPFAM" id="SSF46785">
    <property type="entry name" value="Winged helix' DNA-binding domain"/>
    <property type="match status" value="1"/>
</dbReference>
<accession>A0ABN2A4C2</accession>
<keyword evidence="6" id="KW-1185">Reference proteome</keyword>
<feature type="domain" description="HTH gntR-type" evidence="4">
    <location>
        <begin position="7"/>
        <end position="77"/>
    </location>
</feature>
<comment type="caution">
    <text evidence="5">The sequence shown here is derived from an EMBL/GenBank/DDBJ whole genome shotgun (WGS) entry which is preliminary data.</text>
</comment>
<proteinExistence type="predicted"/>
<evidence type="ECO:0000256" key="1">
    <source>
        <dbReference type="ARBA" id="ARBA00023015"/>
    </source>
</evidence>
<name>A0ABN2A4C2_9ACTN</name>